<accession>A0ABP3RKZ3</accession>
<reference evidence="2" key="1">
    <citation type="journal article" date="2019" name="Int. J. Syst. Evol. Microbiol.">
        <title>The Global Catalogue of Microorganisms (GCM) 10K type strain sequencing project: providing services to taxonomists for standard genome sequencing and annotation.</title>
        <authorList>
            <consortium name="The Broad Institute Genomics Platform"/>
            <consortium name="The Broad Institute Genome Sequencing Center for Infectious Disease"/>
            <person name="Wu L."/>
            <person name="Ma J."/>
        </authorList>
    </citation>
    <scope>NUCLEOTIDE SEQUENCE [LARGE SCALE GENOMIC DNA]</scope>
    <source>
        <strain evidence="2">JCM 5067</strain>
    </source>
</reference>
<name>A0ABP3RKZ3_9ACTN</name>
<keyword evidence="2" id="KW-1185">Reference proteome</keyword>
<evidence type="ECO:0000313" key="2">
    <source>
        <dbReference type="Proteomes" id="UP001500668"/>
    </source>
</evidence>
<dbReference type="Proteomes" id="UP001500668">
    <property type="component" value="Unassembled WGS sequence"/>
</dbReference>
<gene>
    <name evidence="1" type="ORF">GCM10010394_48090</name>
</gene>
<organism evidence="1 2">
    <name type="scientific">Streptomyces crystallinus</name>
    <dbReference type="NCBI Taxonomy" id="68191"/>
    <lineage>
        <taxon>Bacteria</taxon>
        <taxon>Bacillati</taxon>
        <taxon>Actinomycetota</taxon>
        <taxon>Actinomycetes</taxon>
        <taxon>Kitasatosporales</taxon>
        <taxon>Streptomycetaceae</taxon>
        <taxon>Streptomyces</taxon>
    </lineage>
</organism>
<proteinExistence type="predicted"/>
<evidence type="ECO:0000313" key="1">
    <source>
        <dbReference type="EMBL" id="GAA0612632.1"/>
    </source>
</evidence>
<protein>
    <submittedName>
        <fullName evidence="1">Uncharacterized protein</fullName>
    </submittedName>
</protein>
<sequence length="80" mass="8382">MLCTAESAQATGLHAVQHVIRRLRILGRKPPTSWLNALRPGGRLMTTLSGAGLIIVADKAEDGSATGHVPVDTLVHAHAP</sequence>
<dbReference type="EMBL" id="BAAACA010000034">
    <property type="protein sequence ID" value="GAA0612632.1"/>
    <property type="molecule type" value="Genomic_DNA"/>
</dbReference>
<comment type="caution">
    <text evidence="1">The sequence shown here is derived from an EMBL/GenBank/DDBJ whole genome shotgun (WGS) entry which is preliminary data.</text>
</comment>